<evidence type="ECO:0000313" key="1">
    <source>
        <dbReference type="EMBL" id="CAE8697128.1"/>
    </source>
</evidence>
<dbReference type="AlphaFoldDB" id="A0A813K4T0"/>
<reference evidence="1" key="1">
    <citation type="submission" date="2021-02" db="EMBL/GenBank/DDBJ databases">
        <authorList>
            <person name="Dougan E. K."/>
            <person name="Rhodes N."/>
            <person name="Thang M."/>
            <person name="Chan C."/>
        </authorList>
    </citation>
    <scope>NUCLEOTIDE SEQUENCE</scope>
</reference>
<protein>
    <submittedName>
        <fullName evidence="1">Uncharacterized protein</fullName>
    </submittedName>
</protein>
<dbReference type="SUPFAM" id="SSF103111">
    <property type="entry name" value="Activator of Hsp90 ATPase, Aha1"/>
    <property type="match status" value="1"/>
</dbReference>
<name>A0A813K4T0_POLGL</name>
<feature type="non-terminal residue" evidence="1">
    <location>
        <position position="315"/>
    </location>
</feature>
<dbReference type="Proteomes" id="UP000626109">
    <property type="component" value="Unassembled WGS sequence"/>
</dbReference>
<dbReference type="EMBL" id="CAJNNW010028653">
    <property type="protein sequence ID" value="CAE8697128.1"/>
    <property type="molecule type" value="Genomic_DNA"/>
</dbReference>
<proteinExistence type="predicted"/>
<gene>
    <name evidence="1" type="ORF">PGLA2088_LOCUS30131</name>
</gene>
<evidence type="ECO:0000313" key="2">
    <source>
        <dbReference type="Proteomes" id="UP000626109"/>
    </source>
</evidence>
<dbReference type="InterPro" id="IPR036338">
    <property type="entry name" value="Aha1"/>
</dbReference>
<feature type="non-terminal residue" evidence="1">
    <location>
        <position position="1"/>
    </location>
</feature>
<comment type="caution">
    <text evidence="1">The sequence shown here is derived from an EMBL/GenBank/DDBJ whole genome shotgun (WGS) entry which is preliminary data.</text>
</comment>
<accession>A0A813K4T0</accession>
<organism evidence="1 2">
    <name type="scientific">Polarella glacialis</name>
    <name type="common">Dinoflagellate</name>
    <dbReference type="NCBI Taxonomy" id="89957"/>
    <lineage>
        <taxon>Eukaryota</taxon>
        <taxon>Sar</taxon>
        <taxon>Alveolata</taxon>
        <taxon>Dinophyceae</taxon>
        <taxon>Suessiales</taxon>
        <taxon>Suessiaceae</taxon>
        <taxon>Polarella</taxon>
    </lineage>
</organism>
<sequence length="315" mass="36344">MSLDWNDRDLLEWTQRTLPEFLLISMQDPDNRKRVLAKSPWEKYEVSVAEVQVDGEVNLIGKKDQPFFQFDLDLGMRIDVEKKLPGDAKVDGKGEKAEVEYWPSIAQIVHYDNQNTRPQIITRLQELPPEVAAEVEWYLQEGMGKHFIWHGLARWHAYAVKKWLKEAPAPCEDPYQNPIPPPSFPPFLEQVRQRNLEEIRMELLRCCGDDEAGEGLLWGSTTANRLENRVCAPSGQQALPLDHDEAPAWFSPPTSEDEDDYDPDAPYEFHGDTFERCRQGTSKRKKFSRYPFLPSMLCGVGGPAKDWLRPKEYAV</sequence>